<gene>
    <name evidence="9" type="primary">cutD</name>
    <name evidence="12" type="ORF">BCR25_14025</name>
</gene>
<dbReference type="InterPro" id="IPR007197">
    <property type="entry name" value="rSAM"/>
</dbReference>
<dbReference type="GO" id="GO:0046872">
    <property type="term" value="F:metal ion binding"/>
    <property type="evidence" value="ECO:0007669"/>
    <property type="project" value="UniProtKB-KW"/>
</dbReference>
<feature type="binding site" evidence="9">
    <location>
        <begin position="194"/>
        <end position="196"/>
    </location>
    <ligand>
        <name>S-adenosyl-L-methionine</name>
        <dbReference type="ChEBI" id="CHEBI:59789"/>
    </ligand>
</feature>
<keyword evidence="6 9" id="KW-0408">Iron</keyword>
<dbReference type="GO" id="GO:0042426">
    <property type="term" value="P:choline catabolic process"/>
    <property type="evidence" value="ECO:0007669"/>
    <property type="project" value="UniProtKB-UniRule"/>
</dbReference>
<dbReference type="GO" id="GO:0016491">
    <property type="term" value="F:oxidoreductase activity"/>
    <property type="evidence" value="ECO:0007669"/>
    <property type="project" value="UniProtKB-UniRule"/>
</dbReference>
<dbReference type="PIRSF" id="PIRSF000371">
    <property type="entry name" value="PFL_act_enz"/>
    <property type="match status" value="1"/>
</dbReference>
<feature type="binding site" evidence="9">
    <location>
        <position position="105"/>
    </location>
    <ligand>
        <name>[4Fe-4S] cluster</name>
        <dbReference type="ChEBI" id="CHEBI:49883"/>
        <label>2</label>
    </ligand>
</feature>
<evidence type="ECO:0000256" key="8">
    <source>
        <dbReference type="ARBA" id="ARBA00047365"/>
    </source>
</evidence>
<protein>
    <recommendedName>
        <fullName evidence="9">Choline trimethylamine-lyase activating enzyme</fullName>
        <ecNumber evidence="9">1.97.1.-</ecNumber>
    </recommendedName>
    <alternativeName>
        <fullName evidence="9">Choline utilization protein D</fullName>
    </alternativeName>
    <alternativeName>
        <fullName evidence="9">GRE activase CutD</fullName>
    </alternativeName>
    <alternativeName>
        <fullName evidence="9">Glycyl-radical enzyme activating enzyme CutD</fullName>
        <shortName evidence="9">GRE activating enzyme CutD</shortName>
    </alternativeName>
</protein>
<dbReference type="NCBIfam" id="TIGR02494">
    <property type="entry name" value="PFLE_PFLC"/>
    <property type="match status" value="1"/>
</dbReference>
<evidence type="ECO:0000259" key="10">
    <source>
        <dbReference type="PROSITE" id="PS51379"/>
    </source>
</evidence>
<organism evidence="12 13">
    <name type="scientific">Enterococcus termitis</name>
    <dbReference type="NCBI Taxonomy" id="332950"/>
    <lineage>
        <taxon>Bacteria</taxon>
        <taxon>Bacillati</taxon>
        <taxon>Bacillota</taxon>
        <taxon>Bacilli</taxon>
        <taxon>Lactobacillales</taxon>
        <taxon>Enterococcaceae</taxon>
        <taxon>Enterococcus</taxon>
    </lineage>
</organism>
<dbReference type="CDD" id="cd01335">
    <property type="entry name" value="Radical_SAM"/>
    <property type="match status" value="1"/>
</dbReference>
<feature type="domain" description="4Fe-4S ferredoxin-type" evidence="10">
    <location>
        <begin position="55"/>
        <end position="84"/>
    </location>
</feature>
<evidence type="ECO:0000256" key="9">
    <source>
        <dbReference type="HAMAP-Rule" id="MF_02059"/>
    </source>
</evidence>
<sequence>MNNPSTETIERQVMIFNVQKYSLYDGPGIRTIVFFKGCPLRCQWCANPEGLERKFEVMYKESVCSDCRACVDVCPVGIHYMDENGNHQVNRDIACTGCRACSDVCPMAALNITGEIKSISEVMEIVHEDDEFYEQSGGGVTLSGGECTAQPEAALALLQACKADGINTAIETCGHSRMERLLKIADYVDLFLFDLKHMDPVRHNELTGISNEKILANLKEVLEQGHAVQIRMPMLKMINDSQKEIQAIIEFLLPYKEYPNFHGIDLLPYHKLGVNKYGQLGMEYPVDGDPSLSDPELDRIEGWIKEYDFPVKVVRH</sequence>
<feature type="binding site" evidence="9">
    <location>
        <position position="270"/>
    </location>
    <ligand>
        <name>S-adenosyl-L-methionine</name>
        <dbReference type="ChEBI" id="CHEBI:59789"/>
    </ligand>
</feature>
<dbReference type="Gene3D" id="3.20.20.70">
    <property type="entry name" value="Aldolase class I"/>
    <property type="match status" value="1"/>
</dbReference>
<dbReference type="SFLD" id="SFLDG01066">
    <property type="entry name" value="organic_radical-activating_enz"/>
    <property type="match status" value="1"/>
</dbReference>
<dbReference type="PROSITE" id="PS51379">
    <property type="entry name" value="4FE4S_FER_2"/>
    <property type="match status" value="2"/>
</dbReference>
<keyword evidence="7 9" id="KW-0411">Iron-sulfur</keyword>
<keyword evidence="4 9" id="KW-0479">Metal-binding</keyword>
<comment type="cofactor">
    <cofactor evidence="9">
        <name>[4Fe-4S] cluster</name>
        <dbReference type="ChEBI" id="CHEBI:49883"/>
    </cofactor>
    <text evidence="9">Binds 2 [4Fe-4S] clusters. One cluster is coordinated with 3 cysteines and an exchangeable S-adenosyl-L-methionine.</text>
</comment>
<evidence type="ECO:0000313" key="13">
    <source>
        <dbReference type="Proteomes" id="UP000095094"/>
    </source>
</evidence>
<dbReference type="InterPro" id="IPR013785">
    <property type="entry name" value="Aldolase_TIM"/>
</dbReference>
<dbReference type="AlphaFoldDB" id="A0A1E5H4Z2"/>
<feature type="domain" description="Radical SAM core" evidence="11">
    <location>
        <begin position="24"/>
        <end position="310"/>
    </location>
</feature>
<dbReference type="EMBL" id="MIJY01000002">
    <property type="protein sequence ID" value="OEG19906.1"/>
    <property type="molecule type" value="Genomic_DNA"/>
</dbReference>
<dbReference type="GO" id="GO:0051539">
    <property type="term" value="F:4 iron, 4 sulfur cluster binding"/>
    <property type="evidence" value="ECO:0007669"/>
    <property type="project" value="UniProtKB-UniRule"/>
</dbReference>
<dbReference type="InterPro" id="IPR012839">
    <property type="entry name" value="Organic_radical_activase"/>
</dbReference>
<evidence type="ECO:0000256" key="4">
    <source>
        <dbReference type="ARBA" id="ARBA00022723"/>
    </source>
</evidence>
<dbReference type="InterPro" id="IPR017896">
    <property type="entry name" value="4Fe4S_Fe-S-bd"/>
</dbReference>
<dbReference type="InterPro" id="IPR017900">
    <property type="entry name" value="4Fe4S_Fe_S_CS"/>
</dbReference>
<evidence type="ECO:0000259" key="11">
    <source>
        <dbReference type="PROSITE" id="PS51918"/>
    </source>
</evidence>
<keyword evidence="5 9" id="KW-0560">Oxidoreductase</keyword>
<keyword evidence="3 9" id="KW-0949">S-adenosyl-L-methionine</keyword>
<dbReference type="InterPro" id="IPR030905">
    <property type="entry name" value="CutC_activ_rSAM"/>
</dbReference>
<comment type="pathway">
    <text evidence="9">Amine and polyamine metabolism; choline degradation.</text>
</comment>
<feature type="binding site" evidence="9">
    <location>
        <position position="70"/>
    </location>
    <ligand>
        <name>[4Fe-4S] cluster</name>
        <dbReference type="ChEBI" id="CHEBI:49883"/>
        <label>2</label>
    </ligand>
</feature>
<dbReference type="InterPro" id="IPR058240">
    <property type="entry name" value="rSAM_sf"/>
</dbReference>
<proteinExistence type="inferred from homology"/>
<dbReference type="InterPro" id="IPR034457">
    <property type="entry name" value="Organic_radical-activating"/>
</dbReference>
<feature type="binding site" evidence="9">
    <location>
        <position position="67"/>
    </location>
    <ligand>
        <name>[4Fe-4S] cluster</name>
        <dbReference type="ChEBI" id="CHEBI:49883"/>
        <label>2</label>
    </ligand>
</feature>
<comment type="function">
    <text evidence="9">Catalyzes activation of the choline trimethylamine-lyase CutC under anaerobic conditions by generation of an organic free radical on a glycine residue, via an homolytic cleavage of S-adenosyl-L-methionine (SAM).</text>
</comment>
<dbReference type="SUPFAM" id="SSF102114">
    <property type="entry name" value="Radical SAM enzymes"/>
    <property type="match status" value="1"/>
</dbReference>
<keyword evidence="12" id="KW-0456">Lyase</keyword>
<evidence type="ECO:0000256" key="2">
    <source>
        <dbReference type="ARBA" id="ARBA00022485"/>
    </source>
</evidence>
<feature type="binding site" evidence="9">
    <location>
        <position position="145"/>
    </location>
    <ligand>
        <name>S-adenosyl-L-methionine</name>
        <dbReference type="ChEBI" id="CHEBI:59789"/>
    </ligand>
</feature>
<keyword evidence="9" id="KW-0677">Repeat</keyword>
<dbReference type="HAMAP" id="MF_02059">
    <property type="entry name" value="Activ_enz_CutD"/>
    <property type="match status" value="1"/>
</dbReference>
<evidence type="ECO:0000256" key="6">
    <source>
        <dbReference type="ARBA" id="ARBA00023004"/>
    </source>
</evidence>
<dbReference type="Pfam" id="PF04055">
    <property type="entry name" value="Radical_SAM"/>
    <property type="match status" value="1"/>
</dbReference>
<feature type="domain" description="4Fe-4S ferredoxin-type" evidence="10">
    <location>
        <begin position="85"/>
        <end position="115"/>
    </location>
</feature>
<feature type="binding site" evidence="9">
    <location>
        <position position="42"/>
    </location>
    <ligand>
        <name>[4Fe-4S] cluster</name>
        <dbReference type="ChEBI" id="CHEBI:49883"/>
        <label>1</label>
        <note>4Fe-4S-S-AdoMet</note>
    </ligand>
</feature>
<dbReference type="PANTHER" id="PTHR30352">
    <property type="entry name" value="PYRUVATE FORMATE-LYASE-ACTIVATING ENZYME"/>
    <property type="match status" value="1"/>
</dbReference>
<dbReference type="InterPro" id="IPR001989">
    <property type="entry name" value="Radical_activat_CS"/>
</dbReference>
<dbReference type="PANTHER" id="PTHR30352:SF4">
    <property type="entry name" value="PYRUVATE FORMATE-LYASE 2-ACTIVATING ENZYME"/>
    <property type="match status" value="1"/>
</dbReference>
<dbReference type="Pfam" id="PF13237">
    <property type="entry name" value="Fer4_10"/>
    <property type="match status" value="1"/>
</dbReference>
<feature type="binding site" evidence="9">
    <location>
        <position position="38"/>
    </location>
    <ligand>
        <name>[4Fe-4S] cluster</name>
        <dbReference type="ChEBI" id="CHEBI:49883"/>
        <label>1</label>
        <note>4Fe-4S-S-AdoMet</note>
    </ligand>
</feature>
<dbReference type="PROSITE" id="PS01087">
    <property type="entry name" value="RADICAL_ACTIVATING"/>
    <property type="match status" value="1"/>
</dbReference>
<keyword evidence="2 9" id="KW-0004">4Fe-4S</keyword>
<dbReference type="SUPFAM" id="SSF54862">
    <property type="entry name" value="4Fe-4S ferredoxins"/>
    <property type="match status" value="1"/>
</dbReference>
<accession>A0A1E5H4Z2</accession>
<evidence type="ECO:0000256" key="1">
    <source>
        <dbReference type="ARBA" id="ARBA00009777"/>
    </source>
</evidence>
<dbReference type="SFLD" id="SFLDG01118">
    <property type="entry name" value="activating_enzymes__group_2"/>
    <property type="match status" value="1"/>
</dbReference>
<dbReference type="GO" id="GO:0016829">
    <property type="term" value="F:lyase activity"/>
    <property type="evidence" value="ECO:0007669"/>
    <property type="project" value="UniProtKB-KW"/>
</dbReference>
<dbReference type="SFLD" id="SFLDS00029">
    <property type="entry name" value="Radical_SAM"/>
    <property type="match status" value="1"/>
</dbReference>
<feature type="binding site" evidence="9">
    <location>
        <position position="45"/>
    </location>
    <ligand>
        <name>[4Fe-4S] cluster</name>
        <dbReference type="ChEBI" id="CHEBI:49883"/>
        <label>1</label>
        <note>4Fe-4S-S-AdoMet</note>
    </ligand>
</feature>
<reference evidence="13" key="1">
    <citation type="submission" date="2016-09" db="EMBL/GenBank/DDBJ databases">
        <authorList>
            <person name="Gulvik C.A."/>
        </authorList>
    </citation>
    <scope>NUCLEOTIDE SEQUENCE [LARGE SCALE GENOMIC DNA]</scope>
    <source>
        <strain evidence="13">LMG 8895</strain>
    </source>
</reference>
<dbReference type="UniPathway" id="UPA01069"/>
<dbReference type="Gene3D" id="3.30.70.20">
    <property type="match status" value="1"/>
</dbReference>
<dbReference type="NCBIfam" id="TIGR04395">
    <property type="entry name" value="cutC_activ_rSAM"/>
    <property type="match status" value="1"/>
</dbReference>
<comment type="catalytic activity">
    <reaction evidence="8 9">
        <text>glycyl-[protein] + reduced [flavodoxin] + S-adenosyl-L-methionine = glycin-2-yl radical-[protein] + semiquinone [flavodoxin] + 5'-deoxyadenosine + L-methionine + H(+)</text>
        <dbReference type="Rhea" id="RHEA:61976"/>
        <dbReference type="Rhea" id="RHEA-COMP:10622"/>
        <dbReference type="Rhea" id="RHEA-COMP:14480"/>
        <dbReference type="Rhea" id="RHEA-COMP:15993"/>
        <dbReference type="Rhea" id="RHEA-COMP:15994"/>
        <dbReference type="ChEBI" id="CHEBI:15378"/>
        <dbReference type="ChEBI" id="CHEBI:17319"/>
        <dbReference type="ChEBI" id="CHEBI:29947"/>
        <dbReference type="ChEBI" id="CHEBI:32722"/>
        <dbReference type="ChEBI" id="CHEBI:57618"/>
        <dbReference type="ChEBI" id="CHEBI:57844"/>
        <dbReference type="ChEBI" id="CHEBI:59789"/>
        <dbReference type="ChEBI" id="CHEBI:140311"/>
    </reaction>
</comment>
<dbReference type="Proteomes" id="UP000095094">
    <property type="component" value="Unassembled WGS sequence"/>
</dbReference>
<dbReference type="RefSeq" id="WP_069662173.1">
    <property type="nucleotide sequence ID" value="NZ_JBHUJJ010000001.1"/>
</dbReference>
<dbReference type="PROSITE" id="PS00198">
    <property type="entry name" value="4FE4S_FER_1"/>
    <property type="match status" value="1"/>
</dbReference>
<evidence type="ECO:0000313" key="12">
    <source>
        <dbReference type="EMBL" id="OEG19906.1"/>
    </source>
</evidence>
<name>A0A1E5H4Z2_9ENTE</name>
<dbReference type="InterPro" id="IPR040074">
    <property type="entry name" value="BssD/PflA/YjjW"/>
</dbReference>
<evidence type="ECO:0000256" key="3">
    <source>
        <dbReference type="ARBA" id="ARBA00022691"/>
    </source>
</evidence>
<keyword evidence="13" id="KW-1185">Reference proteome</keyword>
<dbReference type="OrthoDB" id="9782387at2"/>
<feature type="binding site" evidence="9">
    <location>
        <position position="64"/>
    </location>
    <ligand>
        <name>[4Fe-4S] cluster</name>
        <dbReference type="ChEBI" id="CHEBI:49883"/>
        <label>2</label>
    </ligand>
</feature>
<evidence type="ECO:0000256" key="5">
    <source>
        <dbReference type="ARBA" id="ARBA00023002"/>
    </source>
</evidence>
<dbReference type="PROSITE" id="PS51918">
    <property type="entry name" value="RADICAL_SAM"/>
    <property type="match status" value="1"/>
</dbReference>
<dbReference type="EC" id="1.97.1.-" evidence="9"/>
<evidence type="ECO:0000256" key="7">
    <source>
        <dbReference type="ARBA" id="ARBA00023014"/>
    </source>
</evidence>
<feature type="binding site" evidence="9">
    <location>
        <begin position="44"/>
        <end position="46"/>
    </location>
    <ligand>
        <name>S-adenosyl-L-methionine</name>
        <dbReference type="ChEBI" id="CHEBI:59789"/>
    </ligand>
</feature>
<comment type="caution">
    <text evidence="12">The sequence shown here is derived from an EMBL/GenBank/DDBJ whole genome shotgun (WGS) entry which is preliminary data.</text>
</comment>
<comment type="similarity">
    <text evidence="1 9">Belongs to the organic radical-activating enzymes family.</text>
</comment>